<protein>
    <submittedName>
        <fullName evidence="1">Uncharacterized protein</fullName>
    </submittedName>
</protein>
<dbReference type="EMBL" id="KN642294">
    <property type="protein sequence ID" value="KHN45403.1"/>
    <property type="molecule type" value="Genomic_DNA"/>
</dbReference>
<proteinExistence type="predicted"/>
<accession>A0A0B2SKK2</accession>
<sequence>MIQNAPSVKRGRKQSHILSWFAGWQQLYGISVRRGVEFKRLLRWKTPIDKFQVGCREMMRDWRGLMYG</sequence>
<evidence type="ECO:0000313" key="1">
    <source>
        <dbReference type="EMBL" id="KHN45403.1"/>
    </source>
</evidence>
<gene>
    <name evidence="1" type="ORF">glysoja_028410</name>
</gene>
<dbReference type="AlphaFoldDB" id="A0A0B2SKK2"/>
<dbReference type="Proteomes" id="UP000053555">
    <property type="component" value="Unassembled WGS sequence"/>
</dbReference>
<name>A0A0B2SKK2_GLYSO</name>
<reference evidence="1" key="1">
    <citation type="submission" date="2014-07" db="EMBL/GenBank/DDBJ databases">
        <title>Identification of a novel salt tolerance gene in wild soybean by whole-genome sequencing.</title>
        <authorList>
            <person name="Lam H.-M."/>
            <person name="Qi X."/>
            <person name="Li M.-W."/>
            <person name="Liu X."/>
            <person name="Xie M."/>
            <person name="Ni M."/>
            <person name="Xu X."/>
        </authorList>
    </citation>
    <scope>NUCLEOTIDE SEQUENCE [LARGE SCALE GENOMIC DNA]</scope>
    <source>
        <tissue evidence="1">Root</tissue>
    </source>
</reference>
<organism evidence="1">
    <name type="scientific">Glycine soja</name>
    <name type="common">Wild soybean</name>
    <dbReference type="NCBI Taxonomy" id="3848"/>
    <lineage>
        <taxon>Eukaryota</taxon>
        <taxon>Viridiplantae</taxon>
        <taxon>Streptophyta</taxon>
        <taxon>Embryophyta</taxon>
        <taxon>Tracheophyta</taxon>
        <taxon>Spermatophyta</taxon>
        <taxon>Magnoliopsida</taxon>
        <taxon>eudicotyledons</taxon>
        <taxon>Gunneridae</taxon>
        <taxon>Pentapetalae</taxon>
        <taxon>rosids</taxon>
        <taxon>fabids</taxon>
        <taxon>Fabales</taxon>
        <taxon>Fabaceae</taxon>
        <taxon>Papilionoideae</taxon>
        <taxon>50 kb inversion clade</taxon>
        <taxon>NPAAA clade</taxon>
        <taxon>indigoferoid/millettioid clade</taxon>
        <taxon>Phaseoleae</taxon>
        <taxon>Glycine</taxon>
        <taxon>Glycine subgen. Soja</taxon>
    </lineage>
</organism>